<comment type="similarity">
    <text evidence="2">Belongs to the SLX9 family.</text>
</comment>
<feature type="region of interest" description="Disordered" evidence="4">
    <location>
        <begin position="1"/>
        <end position="89"/>
    </location>
</feature>
<dbReference type="EMBL" id="OU896719">
    <property type="protein sequence ID" value="CAG9815917.1"/>
    <property type="molecule type" value="Genomic_DNA"/>
</dbReference>
<dbReference type="Pfam" id="PF15341">
    <property type="entry name" value="SLX9"/>
    <property type="match status" value="1"/>
</dbReference>
<dbReference type="PANTHER" id="PTHR31109">
    <property type="entry name" value="PROTEIN FAM207A"/>
    <property type="match status" value="1"/>
</dbReference>
<evidence type="ECO:0000313" key="6">
    <source>
        <dbReference type="Proteomes" id="UP001153737"/>
    </source>
</evidence>
<evidence type="ECO:0000256" key="4">
    <source>
        <dbReference type="SAM" id="MobiDB-lite"/>
    </source>
</evidence>
<feature type="compositionally biased region" description="Basic and acidic residues" evidence="4">
    <location>
        <begin position="25"/>
        <end position="35"/>
    </location>
</feature>
<gene>
    <name evidence="5" type="ORF">PHAECO_LOCUS3911</name>
</gene>
<feature type="compositionally biased region" description="Low complexity" evidence="4">
    <location>
        <begin position="38"/>
        <end position="56"/>
    </location>
</feature>
<feature type="compositionally biased region" description="Low complexity" evidence="4">
    <location>
        <begin position="71"/>
        <end position="80"/>
    </location>
</feature>
<proteinExistence type="inferred from homology"/>
<dbReference type="GO" id="GO:0000462">
    <property type="term" value="P:maturation of SSU-rRNA from tricistronic rRNA transcript (SSU-rRNA, 5.8S rRNA, LSU-rRNA)"/>
    <property type="evidence" value="ECO:0007669"/>
    <property type="project" value="InterPro"/>
</dbReference>
<evidence type="ECO:0008006" key="7">
    <source>
        <dbReference type="Google" id="ProtNLM"/>
    </source>
</evidence>
<dbReference type="GO" id="GO:0030688">
    <property type="term" value="C:preribosome, small subunit precursor"/>
    <property type="evidence" value="ECO:0007669"/>
    <property type="project" value="InterPro"/>
</dbReference>
<dbReference type="GO" id="GO:0005730">
    <property type="term" value="C:nucleolus"/>
    <property type="evidence" value="ECO:0007669"/>
    <property type="project" value="UniProtKB-SubCell"/>
</dbReference>
<keyword evidence="6" id="KW-1185">Reference proteome</keyword>
<feature type="compositionally biased region" description="Basic and acidic residues" evidence="4">
    <location>
        <begin position="61"/>
        <end position="70"/>
    </location>
</feature>
<dbReference type="Proteomes" id="UP001153737">
    <property type="component" value="Chromosome 13"/>
</dbReference>
<accession>A0A9N9SDX6</accession>
<sequence length="212" mass="24253">MGKIAKPKSNVEVPLKKKLPKHGRKSPEKPRERENGILSKGISSFSKQSFSESSLGVQKNSSRDESRDVKSTTYKSSTKSHGVNKIKKKDRLNMKKKLLLKKIDIVRELKKELQVREKRKNTALIGDTNPLHDALPSLEPLLKMKHATCIKAEEHSKNKKGVETARKRKKQTMKDVEIFKRALRDKTFKANPFETISNHIQSIVHLKTNVKK</sequence>
<dbReference type="GO" id="GO:0030686">
    <property type="term" value="C:90S preribosome"/>
    <property type="evidence" value="ECO:0007669"/>
    <property type="project" value="InterPro"/>
</dbReference>
<keyword evidence="3" id="KW-0539">Nucleus</keyword>
<organism evidence="5 6">
    <name type="scientific">Phaedon cochleariae</name>
    <name type="common">Mustard beetle</name>
    <dbReference type="NCBI Taxonomy" id="80249"/>
    <lineage>
        <taxon>Eukaryota</taxon>
        <taxon>Metazoa</taxon>
        <taxon>Ecdysozoa</taxon>
        <taxon>Arthropoda</taxon>
        <taxon>Hexapoda</taxon>
        <taxon>Insecta</taxon>
        <taxon>Pterygota</taxon>
        <taxon>Neoptera</taxon>
        <taxon>Endopterygota</taxon>
        <taxon>Coleoptera</taxon>
        <taxon>Polyphaga</taxon>
        <taxon>Cucujiformia</taxon>
        <taxon>Chrysomeloidea</taxon>
        <taxon>Chrysomelidae</taxon>
        <taxon>Chrysomelinae</taxon>
        <taxon>Chrysomelini</taxon>
        <taxon>Phaedon</taxon>
    </lineage>
</organism>
<evidence type="ECO:0000256" key="2">
    <source>
        <dbReference type="ARBA" id="ARBA00011022"/>
    </source>
</evidence>
<reference evidence="5" key="2">
    <citation type="submission" date="2022-10" db="EMBL/GenBank/DDBJ databases">
        <authorList>
            <consortium name="ENA_rothamsted_submissions"/>
            <consortium name="culmorum"/>
            <person name="King R."/>
        </authorList>
    </citation>
    <scope>NUCLEOTIDE SEQUENCE</scope>
</reference>
<dbReference type="InterPro" id="IPR028160">
    <property type="entry name" value="Slx9-like"/>
</dbReference>
<comment type="subcellular location">
    <subcellularLocation>
        <location evidence="1">Nucleus</location>
        <location evidence="1">Nucleolus</location>
    </subcellularLocation>
</comment>
<evidence type="ECO:0000256" key="3">
    <source>
        <dbReference type="ARBA" id="ARBA00023242"/>
    </source>
</evidence>
<protein>
    <recommendedName>
        <fullName evidence="7">Protein FAM207A</fullName>
    </recommendedName>
</protein>
<name>A0A9N9SDX6_PHACE</name>
<dbReference type="PANTHER" id="PTHR31109:SF2">
    <property type="entry name" value="RIBOSOME BIOGENESIS PROTEIN SLX9 HOMOLOG"/>
    <property type="match status" value="1"/>
</dbReference>
<evidence type="ECO:0000256" key="1">
    <source>
        <dbReference type="ARBA" id="ARBA00004604"/>
    </source>
</evidence>
<evidence type="ECO:0000313" key="5">
    <source>
        <dbReference type="EMBL" id="CAG9815917.1"/>
    </source>
</evidence>
<reference evidence="5" key="1">
    <citation type="submission" date="2022-01" db="EMBL/GenBank/DDBJ databases">
        <authorList>
            <person name="King R."/>
        </authorList>
    </citation>
    <scope>NUCLEOTIDE SEQUENCE</scope>
</reference>
<dbReference type="OrthoDB" id="18703at2759"/>
<dbReference type="AlphaFoldDB" id="A0A9N9SDX6"/>